<comment type="caution">
    <text evidence="1">The sequence shown here is derived from an EMBL/GenBank/DDBJ whole genome shotgun (WGS) entry which is preliminary data.</text>
</comment>
<dbReference type="PANTHER" id="PTHR21261:SF6">
    <property type="entry name" value="BEATEN PATH IIA-RELATED"/>
    <property type="match status" value="1"/>
</dbReference>
<sequence length="168" mass="18758">MPPMCDRSVLVICADLPDSGPVILADWKGGELEPGDTLRANCTTPPSKPAPTLSFTINGRQCWEVGVCERRVVPLSDSVQWSAAFLTMHVKPSHFTDKGLLVVRCTALIPGFYREETQISLKGTPFHQTVVLGSLGTRHSEYPKLNRNPTIYVFRTIRRTFPHICKEH</sequence>
<proteinExistence type="predicted"/>
<evidence type="ECO:0000313" key="2">
    <source>
        <dbReference type="Proteomes" id="UP001558652"/>
    </source>
</evidence>
<dbReference type="EMBL" id="JBFDAA010000012">
    <property type="protein sequence ID" value="KAL1123552.1"/>
    <property type="molecule type" value="Genomic_DNA"/>
</dbReference>
<gene>
    <name evidence="1" type="ORF">AAG570_002629</name>
</gene>
<name>A0ABD0YKD7_9HEMI</name>
<dbReference type="AlphaFoldDB" id="A0ABD0YKD7"/>
<reference evidence="1 2" key="1">
    <citation type="submission" date="2024-07" db="EMBL/GenBank/DDBJ databases">
        <title>Chromosome-level genome assembly of the water stick insect Ranatra chinensis (Heteroptera: Nepidae).</title>
        <authorList>
            <person name="Liu X."/>
        </authorList>
    </citation>
    <scope>NUCLEOTIDE SEQUENCE [LARGE SCALE GENOMIC DNA]</scope>
    <source>
        <strain evidence="1">Cailab_2021Rc</strain>
        <tissue evidence="1">Muscle</tissue>
    </source>
</reference>
<protein>
    <submittedName>
        <fullName evidence="1">Uncharacterized protein</fullName>
    </submittedName>
</protein>
<dbReference type="PANTHER" id="PTHR21261">
    <property type="entry name" value="BEAT PROTEIN"/>
    <property type="match status" value="1"/>
</dbReference>
<evidence type="ECO:0000313" key="1">
    <source>
        <dbReference type="EMBL" id="KAL1123552.1"/>
    </source>
</evidence>
<accession>A0ABD0YKD7</accession>
<organism evidence="1 2">
    <name type="scientific">Ranatra chinensis</name>
    <dbReference type="NCBI Taxonomy" id="642074"/>
    <lineage>
        <taxon>Eukaryota</taxon>
        <taxon>Metazoa</taxon>
        <taxon>Ecdysozoa</taxon>
        <taxon>Arthropoda</taxon>
        <taxon>Hexapoda</taxon>
        <taxon>Insecta</taxon>
        <taxon>Pterygota</taxon>
        <taxon>Neoptera</taxon>
        <taxon>Paraneoptera</taxon>
        <taxon>Hemiptera</taxon>
        <taxon>Heteroptera</taxon>
        <taxon>Panheteroptera</taxon>
        <taxon>Nepomorpha</taxon>
        <taxon>Nepidae</taxon>
        <taxon>Ranatrinae</taxon>
        <taxon>Ranatra</taxon>
    </lineage>
</organism>
<keyword evidence="2" id="KW-1185">Reference proteome</keyword>
<dbReference type="Proteomes" id="UP001558652">
    <property type="component" value="Unassembled WGS sequence"/>
</dbReference>